<reference evidence="1" key="1">
    <citation type="submission" date="2023-11" db="EMBL/GenBank/DDBJ databases">
        <authorList>
            <person name="Poullet M."/>
        </authorList>
    </citation>
    <scope>NUCLEOTIDE SEQUENCE</scope>
    <source>
        <strain evidence="1">E1834</strain>
    </source>
</reference>
<protein>
    <submittedName>
        <fullName evidence="1">Uncharacterized protein</fullName>
    </submittedName>
</protein>
<comment type="caution">
    <text evidence="1">The sequence shown here is derived from an EMBL/GenBank/DDBJ whole genome shotgun (WGS) entry which is preliminary data.</text>
</comment>
<sequence>MIHIQRLILTIETRAHKGLLRIAINGLKDDDGKPVTEGQRIGSQHKALDTLIWILEEWKSNVHSSELQKLTRNAIDLFSDLLLDSIPSILQSAYVNSSSRTISHKWTILLCDFIQIIQWPPTGLSLNKAFQFMNTLFVGLTKLLEELFKVQRASSLHWLFVLIGCVVELADSADKFMLKCVEVLTLIGRCWSKQWTNSLHSKLSREYGLSGFIFDETMFDFPVKVLSSVSGVLQPPSTAQLDQQQSNLKKGCLSKQKASKNATSFTTSQQPKLVWATAKPSFDEIYTEDKQQNSPWFAAPGILSIFLSKFVFSGSPYIPPPSFTSGNFSIDQGYFILIFYYLFLDLWKTTPSTNTFQQWTNSSIYDFGNSNLISDLIEDSKFAIEQTKLALEQSKLCRQMVENQTSSAANTSRIYSENNKFPPTFCSTASILSDYAIDEMDCMDMFFIDDSTDCNLRFYGDMINNENGQGSNNAKNPHKNIFPSVGLSSEWPKNLSGNMPPSTYGDLSGYQTAWKDTNDTNKNGNPSTSSSLHRHHLLMNHLTGLLETEPLIFSCVYGTDHIRVLNEQENENFDLPTTFSSDLNKKGETCDDGREQMDKVADIYSLKHQLQYQQHRLKNRQQQKFSTNSVNDNNSNNALMDIFAAASVTENSTLDNKKENESNKELDTANEVVDVINTQSEVNVNSQLLSGENTPATLGLSSASTFGVPTTPKTTPFQLTPTPLSPIGGSEADLEELVMLTGESDINQQKSESLPIQNGSVTQTLKQLNRKFSPHSSFFTQLPRISLCIDRMTAGAQKFIVLDFGYRVMLSDLIVPASEYMSSLRIDAWLKDEKTDSIFVASTSEIGAKSLTISDLLPPIICRFLKILAELIFLSDSLKVAYECSANAIKGILRDDGNPTFEQIRRRSIRQQYRECFALRLEYNIVKNLITRIQMDNKVLDENEKKELKQQQSGWSMIGLEQLAVMAHRLIALLNLFSAFTDARKMIVLPPTNQPMPSVSISQTNLLSLDTAVLHFGLFCMDSLPRLRAECISWLFHYGVYTNWWGKFFVEVLNQHFASKMCQKNLDSAFIILSYLCSETVKYPRFQTNIIEQLVLSVLAQLGVSSTDNDINFSSLKQPRSVNFKILLSWTLMLISSAFDIIISKKRQNDRWLFLGGDFGPANSGAADQFNATTCPTLQRGYAIKKKYGTAKFAGPSSFVNVPNVAPSTSSQSKMITPVKNHYKTLIDKLEKMKQSETISLAKLEKLKVHLMHIQSLYSNFNQLSAEDKEKSGKFPEKSGKTSKSAASTSAVIPDTKSTKTRQYSIHLRLSPQLCRLFVKSLLQLLCEHSTDATQLQIQTLLLVIAKICVHGSAQPIPVSVAFDTHLQQLFTLGNFSV</sequence>
<dbReference type="Proteomes" id="UP001497535">
    <property type="component" value="Unassembled WGS sequence"/>
</dbReference>
<accession>A0ACB0YU94</accession>
<organism evidence="1 2">
    <name type="scientific">Meloidogyne enterolobii</name>
    <name type="common">Root-knot nematode worm</name>
    <name type="synonym">Meloidogyne mayaguensis</name>
    <dbReference type="NCBI Taxonomy" id="390850"/>
    <lineage>
        <taxon>Eukaryota</taxon>
        <taxon>Metazoa</taxon>
        <taxon>Ecdysozoa</taxon>
        <taxon>Nematoda</taxon>
        <taxon>Chromadorea</taxon>
        <taxon>Rhabditida</taxon>
        <taxon>Tylenchina</taxon>
        <taxon>Tylenchomorpha</taxon>
        <taxon>Tylenchoidea</taxon>
        <taxon>Meloidogynidae</taxon>
        <taxon>Meloidogyninae</taxon>
        <taxon>Meloidogyne</taxon>
    </lineage>
</organism>
<name>A0ACB0YU94_MELEN</name>
<gene>
    <name evidence="1" type="ORF">MENTE1834_LOCUS16744</name>
</gene>
<keyword evidence="2" id="KW-1185">Reference proteome</keyword>
<dbReference type="EMBL" id="CAVMJV010000018">
    <property type="protein sequence ID" value="CAK5063313.1"/>
    <property type="molecule type" value="Genomic_DNA"/>
</dbReference>
<proteinExistence type="predicted"/>
<evidence type="ECO:0000313" key="1">
    <source>
        <dbReference type="EMBL" id="CAK5063313.1"/>
    </source>
</evidence>
<evidence type="ECO:0000313" key="2">
    <source>
        <dbReference type="Proteomes" id="UP001497535"/>
    </source>
</evidence>